<evidence type="ECO:0000313" key="2">
    <source>
        <dbReference type="Proteomes" id="UP001152531"/>
    </source>
</evidence>
<gene>
    <name evidence="1" type="ORF">CLIB1444_13S03554</name>
</gene>
<accession>A0ACA9YE07</accession>
<dbReference type="EMBL" id="CALSDN010000013">
    <property type="protein sequence ID" value="CAH6723244.1"/>
    <property type="molecule type" value="Genomic_DNA"/>
</dbReference>
<sequence length="646" mass="74642">MNNDVAVVNRKSQLIPPNDADSSTYFDSILSKISNDKNRKFTATEVDPLNLKIMSNFNDYDFDDSLDTLYRKSSDMGSGDDDIIKSPEQKAVEDDGHRDSIEIQKSGEHGQEDLKKAGYLAGIFLDSKKAFLNDNNILDPNMTDVEKRNYNNPGSVKSLSRSTLVRAERVKTSIGLKYVTIERIYEGEKYGQYPGVDGVYNPLQIIRNRKIRSKYHEHAKPLSVKTIPLASNVFSIKNMARDGKRQWKLLWSVELNELISDQSWRISHIHELKKPNGELWYPESNKNSKQDNDRKQRFNLSTQDALKRRLHDRLFNEDSDSSSYVSQEGSTKTRMLPLNEIKLGRRDRFKQRVKKSLRYSTASSSSSFDESFNHSSPRIDITNDMDTSKIENSEVEDENLNRLSIKPIDSQRIADTSDIISPVIDNEPFETPPLPAKEEDKEVKVERDIIEDQLMEISHQLNLLNASTDVKYNFLSKIYPRLETLTMEKLNYLLNEKIPDLNRLMININDDVIPANEMHCTTLLNEVKSLMQIINDDYSIRIDNLLTTTDRLSGEISTSMSLELRKVDEQLDKLNDSLFGNVVTDAIRSNKDKILMKADSDHRILYLILENFIVVMLRLVWVIVNIYNFILWIIKFFLKILKFILF</sequence>
<organism evidence="1 2">
    <name type="scientific">[Candida] jaroonii</name>
    <dbReference type="NCBI Taxonomy" id="467808"/>
    <lineage>
        <taxon>Eukaryota</taxon>
        <taxon>Fungi</taxon>
        <taxon>Dikarya</taxon>
        <taxon>Ascomycota</taxon>
        <taxon>Saccharomycotina</taxon>
        <taxon>Pichiomycetes</taxon>
        <taxon>Debaryomycetaceae</taxon>
        <taxon>Yamadazyma</taxon>
    </lineage>
</organism>
<dbReference type="Proteomes" id="UP001152531">
    <property type="component" value="Unassembled WGS sequence"/>
</dbReference>
<keyword evidence="2" id="KW-1185">Reference proteome</keyword>
<protein>
    <submittedName>
        <fullName evidence="1">Uncharacterized protein</fullName>
    </submittedName>
</protein>
<evidence type="ECO:0000313" key="1">
    <source>
        <dbReference type="EMBL" id="CAH6723244.1"/>
    </source>
</evidence>
<comment type="caution">
    <text evidence="1">The sequence shown here is derived from an EMBL/GenBank/DDBJ whole genome shotgun (WGS) entry which is preliminary data.</text>
</comment>
<name>A0ACA9YE07_9ASCO</name>
<proteinExistence type="predicted"/>
<reference evidence="1" key="1">
    <citation type="submission" date="2022-06" db="EMBL/GenBank/DDBJ databases">
        <authorList>
            <person name="Legras J.-L."/>
            <person name="Devillers H."/>
            <person name="Grondin C."/>
        </authorList>
    </citation>
    <scope>NUCLEOTIDE SEQUENCE</scope>
    <source>
        <strain evidence="1">CLIB 1444</strain>
    </source>
</reference>